<dbReference type="Gene3D" id="1.20.1250.20">
    <property type="entry name" value="MFS general substrate transporter like domains"/>
    <property type="match status" value="1"/>
</dbReference>
<feature type="transmembrane region" description="Helical" evidence="6">
    <location>
        <begin position="162"/>
        <end position="183"/>
    </location>
</feature>
<dbReference type="SUPFAM" id="SSF103473">
    <property type="entry name" value="MFS general substrate transporter"/>
    <property type="match status" value="1"/>
</dbReference>
<feature type="transmembrane region" description="Helical" evidence="6">
    <location>
        <begin position="107"/>
        <end position="131"/>
    </location>
</feature>
<sequence length="541" mass="60836">MSSITEETNGPFGPIFLIRDENSKNTLYLPSRANESWALYPFYGRFFAIISNQYSEQLKHCSFGPAIVLSGLMMCSISDGYIFGQMSGMIDSLRSPDSSIRLTDDDISWIASILNMTCLCGYALLAVVCEYFGRGKTVGLLSIPVLASWIMVYFAQDRIVLLASRVIVGVFYGGILILTYICVGEYIPYRTRAFHTNFMSSVGNITGTTLGHVLSIVLHWRTVALIGIIPTTLSIILALCWEESPSWLAGKRRFDDCEKSFKSLHMPSIESDRELKSIIAHEKQKQSECSKFNQTSFWSRTLSACKRKYFWRIMGLSFVTQIYRIAGGRILFSTFAITMLQDITGHSYILLFTLAVDGCGIIGALISCGFIRKFKMRKLILVSGTISNLILILTSVSLFYLNDTFVNVCIKIGFLALYFITVYAGPYAVMDSLLSEIFPLEIKTFCMFLLGLMGAPIQFLAIKTSPGLFSTIGYHGVLLINAGIVTLCLIYLWAYLPETKGRTLQEIEYYFHNGKYENTCSAEWFNNDQIVKINANYKDEQ</sequence>
<name>A0A5E4QW93_9NEOP</name>
<feature type="transmembrane region" description="Helical" evidence="6">
    <location>
        <begin position="379"/>
        <end position="400"/>
    </location>
</feature>
<evidence type="ECO:0000256" key="1">
    <source>
        <dbReference type="ARBA" id="ARBA00004141"/>
    </source>
</evidence>
<organism evidence="8 9">
    <name type="scientific">Leptidea sinapis</name>
    <dbReference type="NCBI Taxonomy" id="189913"/>
    <lineage>
        <taxon>Eukaryota</taxon>
        <taxon>Metazoa</taxon>
        <taxon>Ecdysozoa</taxon>
        <taxon>Arthropoda</taxon>
        <taxon>Hexapoda</taxon>
        <taxon>Insecta</taxon>
        <taxon>Pterygota</taxon>
        <taxon>Neoptera</taxon>
        <taxon>Endopterygota</taxon>
        <taxon>Lepidoptera</taxon>
        <taxon>Glossata</taxon>
        <taxon>Ditrysia</taxon>
        <taxon>Papilionoidea</taxon>
        <taxon>Pieridae</taxon>
        <taxon>Dismorphiinae</taxon>
        <taxon>Leptidea</taxon>
    </lineage>
</organism>
<dbReference type="Pfam" id="PF00083">
    <property type="entry name" value="Sugar_tr"/>
    <property type="match status" value="1"/>
</dbReference>
<proteinExistence type="predicted"/>
<reference evidence="8 9" key="1">
    <citation type="submission" date="2017-07" db="EMBL/GenBank/DDBJ databases">
        <authorList>
            <person name="Talla V."/>
            <person name="Backstrom N."/>
        </authorList>
    </citation>
    <scope>NUCLEOTIDE SEQUENCE [LARGE SCALE GENOMIC DNA]</scope>
</reference>
<dbReference type="AlphaFoldDB" id="A0A5E4QW93"/>
<evidence type="ECO:0000256" key="4">
    <source>
        <dbReference type="ARBA" id="ARBA00023136"/>
    </source>
</evidence>
<feature type="transmembrane region" description="Helical" evidence="6">
    <location>
        <begin position="66"/>
        <end position="87"/>
    </location>
</feature>
<accession>A0A5E4QW93</accession>
<keyword evidence="5" id="KW-0325">Glycoprotein</keyword>
<dbReference type="PANTHER" id="PTHR48021:SF1">
    <property type="entry name" value="GH07001P-RELATED"/>
    <property type="match status" value="1"/>
</dbReference>
<evidence type="ECO:0000256" key="6">
    <source>
        <dbReference type="SAM" id="Phobius"/>
    </source>
</evidence>
<dbReference type="EMBL" id="FZQP02005622">
    <property type="protein sequence ID" value="VVD01923.1"/>
    <property type="molecule type" value="Genomic_DNA"/>
</dbReference>
<dbReference type="InterPro" id="IPR050549">
    <property type="entry name" value="MFS_Trehalose_Transporter"/>
</dbReference>
<dbReference type="PROSITE" id="PS50850">
    <property type="entry name" value="MFS"/>
    <property type="match status" value="1"/>
</dbReference>
<evidence type="ECO:0000256" key="5">
    <source>
        <dbReference type="ARBA" id="ARBA00023180"/>
    </source>
</evidence>
<evidence type="ECO:0000313" key="8">
    <source>
        <dbReference type="EMBL" id="VVD01923.1"/>
    </source>
</evidence>
<keyword evidence="9" id="KW-1185">Reference proteome</keyword>
<keyword evidence="2 6" id="KW-0812">Transmembrane</keyword>
<feature type="domain" description="Major facilitator superfamily (MFS) profile" evidence="7">
    <location>
        <begin position="68"/>
        <end position="500"/>
    </location>
</feature>
<dbReference type="GO" id="GO:0016020">
    <property type="term" value="C:membrane"/>
    <property type="evidence" value="ECO:0007669"/>
    <property type="project" value="UniProtKB-SubCell"/>
</dbReference>
<dbReference type="InterPro" id="IPR020846">
    <property type="entry name" value="MFS_dom"/>
</dbReference>
<protein>
    <recommendedName>
        <fullName evidence="7">Major facilitator superfamily (MFS) profile domain-containing protein</fullName>
    </recommendedName>
</protein>
<feature type="transmembrane region" description="Helical" evidence="6">
    <location>
        <begin position="138"/>
        <end position="156"/>
    </location>
</feature>
<dbReference type="PRINTS" id="PR00171">
    <property type="entry name" value="SUGRTRNSPORT"/>
</dbReference>
<dbReference type="GO" id="GO:0022857">
    <property type="term" value="F:transmembrane transporter activity"/>
    <property type="evidence" value="ECO:0007669"/>
    <property type="project" value="InterPro"/>
</dbReference>
<feature type="transmembrane region" description="Helical" evidence="6">
    <location>
        <begin position="474"/>
        <end position="496"/>
    </location>
</feature>
<evidence type="ECO:0000256" key="3">
    <source>
        <dbReference type="ARBA" id="ARBA00022989"/>
    </source>
</evidence>
<dbReference type="InterPro" id="IPR005828">
    <property type="entry name" value="MFS_sugar_transport-like"/>
</dbReference>
<feature type="transmembrane region" description="Helical" evidence="6">
    <location>
        <begin position="195"/>
        <end position="217"/>
    </location>
</feature>
<evidence type="ECO:0000256" key="2">
    <source>
        <dbReference type="ARBA" id="ARBA00022692"/>
    </source>
</evidence>
<dbReference type="PANTHER" id="PTHR48021">
    <property type="match status" value="1"/>
</dbReference>
<comment type="subcellular location">
    <subcellularLocation>
        <location evidence="1">Membrane</location>
        <topology evidence="1">Multi-pass membrane protein</topology>
    </subcellularLocation>
</comment>
<dbReference type="InterPro" id="IPR003663">
    <property type="entry name" value="Sugar/inositol_transpt"/>
</dbReference>
<feature type="transmembrane region" description="Helical" evidence="6">
    <location>
        <begin position="223"/>
        <end position="241"/>
    </location>
</feature>
<dbReference type="InterPro" id="IPR036259">
    <property type="entry name" value="MFS_trans_sf"/>
</dbReference>
<feature type="transmembrane region" description="Helical" evidence="6">
    <location>
        <begin position="346"/>
        <end position="367"/>
    </location>
</feature>
<keyword evidence="4 6" id="KW-0472">Membrane</keyword>
<feature type="transmembrane region" description="Helical" evidence="6">
    <location>
        <begin position="442"/>
        <end position="462"/>
    </location>
</feature>
<gene>
    <name evidence="8" type="ORF">LSINAPIS_LOCUS12239</name>
</gene>
<keyword evidence="3 6" id="KW-1133">Transmembrane helix</keyword>
<dbReference type="Proteomes" id="UP000324832">
    <property type="component" value="Unassembled WGS sequence"/>
</dbReference>
<feature type="transmembrane region" description="Helical" evidence="6">
    <location>
        <begin position="412"/>
        <end position="430"/>
    </location>
</feature>
<feature type="transmembrane region" description="Helical" evidence="6">
    <location>
        <begin position="309"/>
        <end position="326"/>
    </location>
</feature>
<evidence type="ECO:0000259" key="7">
    <source>
        <dbReference type="PROSITE" id="PS50850"/>
    </source>
</evidence>
<evidence type="ECO:0000313" key="9">
    <source>
        <dbReference type="Proteomes" id="UP000324832"/>
    </source>
</evidence>